<name>W6N3N7_CLOTY</name>
<comment type="caution">
    <text evidence="1">The sequence shown here is derived from an EMBL/GenBank/DDBJ whole genome shotgun (WGS) entry which is preliminary data.</text>
</comment>
<proteinExistence type="predicted"/>
<dbReference type="AlphaFoldDB" id="W6N3N7"/>
<evidence type="ECO:0000313" key="1">
    <source>
        <dbReference type="EMBL" id="CDL91088.1"/>
    </source>
</evidence>
<keyword evidence="2" id="KW-1185">Reference proteome</keyword>
<dbReference type="GeneID" id="29421001"/>
<reference evidence="1 2" key="1">
    <citation type="journal article" date="2015" name="Genome Announc.">
        <title>Draft Genome Sequence of Clostridium tyrobutyricum Strain DIVETGP, Isolated from Cow's Milk for Grana Padano Production.</title>
        <authorList>
            <person name="Soggiu A."/>
            <person name="Piras C."/>
            <person name="Gaiarsa S."/>
            <person name="Sassera D."/>
            <person name="Roncada P."/>
            <person name="Bendixen E."/>
            <person name="Brasca M."/>
            <person name="Bonizzi L."/>
        </authorList>
    </citation>
    <scope>NUCLEOTIDE SEQUENCE [LARGE SCALE GENOMIC DNA]</scope>
    <source>
        <strain evidence="1 2">DIVETGP</strain>
    </source>
</reference>
<dbReference type="RefSeq" id="WP_017896022.1">
    <property type="nucleotide sequence ID" value="NZ_CBXI010000018.1"/>
</dbReference>
<accession>W6N3N7</accession>
<dbReference type="EMBL" id="CBXI010000018">
    <property type="protein sequence ID" value="CDL91088.1"/>
    <property type="molecule type" value="Genomic_DNA"/>
</dbReference>
<protein>
    <submittedName>
        <fullName evidence="1">Uncharacterized protein</fullName>
    </submittedName>
</protein>
<evidence type="ECO:0000313" key="2">
    <source>
        <dbReference type="Proteomes" id="UP000019482"/>
    </source>
</evidence>
<organism evidence="1 2">
    <name type="scientific">Clostridium tyrobutyricum DIVETGP</name>
    <dbReference type="NCBI Taxonomy" id="1408889"/>
    <lineage>
        <taxon>Bacteria</taxon>
        <taxon>Bacillati</taxon>
        <taxon>Bacillota</taxon>
        <taxon>Clostridia</taxon>
        <taxon>Eubacteriales</taxon>
        <taxon>Clostridiaceae</taxon>
        <taxon>Clostridium</taxon>
    </lineage>
</organism>
<sequence length="112" mass="13427">MLAPPLLDLYLLYKRAEQTKKKKEDSRTPIPYYLIDGFAKHECENRNPEKIHNQLSDRNKNDKIISLYTAVTKAYTKEFFKKYNIDYNKMIKRGIEYDIFDSQRDTLIDDIN</sequence>
<dbReference type="OrthoDB" id="9806213at2"/>
<gene>
    <name evidence="1" type="ORF">CTDIVETGP_1158</name>
</gene>
<dbReference type="Proteomes" id="UP000019482">
    <property type="component" value="Unassembled WGS sequence"/>
</dbReference>